<keyword evidence="2" id="KW-1185">Reference proteome</keyword>
<dbReference type="EMBL" id="VSRR010003790">
    <property type="protein sequence ID" value="MPC37468.1"/>
    <property type="molecule type" value="Genomic_DNA"/>
</dbReference>
<reference evidence="1 2" key="1">
    <citation type="submission" date="2019-05" db="EMBL/GenBank/DDBJ databases">
        <title>Another draft genome of Portunus trituberculatus and its Hox gene families provides insights of decapod evolution.</title>
        <authorList>
            <person name="Jeong J.-H."/>
            <person name="Song I."/>
            <person name="Kim S."/>
            <person name="Choi T."/>
            <person name="Kim D."/>
            <person name="Ryu S."/>
            <person name="Kim W."/>
        </authorList>
    </citation>
    <scope>NUCLEOTIDE SEQUENCE [LARGE SCALE GENOMIC DNA]</scope>
    <source>
        <tissue evidence="1">Muscle</tissue>
    </source>
</reference>
<dbReference type="AlphaFoldDB" id="A0A5B7EWR7"/>
<gene>
    <name evidence="1" type="ORF">E2C01_030948</name>
</gene>
<dbReference type="Proteomes" id="UP000324222">
    <property type="component" value="Unassembled WGS sequence"/>
</dbReference>
<comment type="caution">
    <text evidence="1">The sequence shown here is derived from an EMBL/GenBank/DDBJ whole genome shotgun (WGS) entry which is preliminary data.</text>
</comment>
<sequence>MPWHPVDPYVVPLCNKALEVPKDAANKVHVMLLLLLLHTLLSGSFTIMTSTSTGDGCHGSQHGIALSWSIRSFVEQWVNVDEGIDSFSDPSQSHVSGKEVLALKQAQIGVHC</sequence>
<evidence type="ECO:0000313" key="1">
    <source>
        <dbReference type="EMBL" id="MPC37468.1"/>
    </source>
</evidence>
<proteinExistence type="predicted"/>
<evidence type="ECO:0000313" key="2">
    <source>
        <dbReference type="Proteomes" id="UP000324222"/>
    </source>
</evidence>
<accession>A0A5B7EWR7</accession>
<organism evidence="1 2">
    <name type="scientific">Portunus trituberculatus</name>
    <name type="common">Swimming crab</name>
    <name type="synonym">Neptunus trituberculatus</name>
    <dbReference type="NCBI Taxonomy" id="210409"/>
    <lineage>
        <taxon>Eukaryota</taxon>
        <taxon>Metazoa</taxon>
        <taxon>Ecdysozoa</taxon>
        <taxon>Arthropoda</taxon>
        <taxon>Crustacea</taxon>
        <taxon>Multicrustacea</taxon>
        <taxon>Malacostraca</taxon>
        <taxon>Eumalacostraca</taxon>
        <taxon>Eucarida</taxon>
        <taxon>Decapoda</taxon>
        <taxon>Pleocyemata</taxon>
        <taxon>Brachyura</taxon>
        <taxon>Eubrachyura</taxon>
        <taxon>Portunoidea</taxon>
        <taxon>Portunidae</taxon>
        <taxon>Portuninae</taxon>
        <taxon>Portunus</taxon>
    </lineage>
</organism>
<name>A0A5B7EWR7_PORTR</name>
<protein>
    <submittedName>
        <fullName evidence="1">Uncharacterized protein</fullName>
    </submittedName>
</protein>